<evidence type="ECO:0000256" key="1">
    <source>
        <dbReference type="SAM" id="MobiDB-lite"/>
    </source>
</evidence>
<dbReference type="Gramene" id="GBG91154">
    <property type="protein sequence ID" value="GBG91154"/>
    <property type="gene ID" value="CBR_g52035"/>
</dbReference>
<dbReference type="InterPro" id="IPR012337">
    <property type="entry name" value="RNaseH-like_sf"/>
</dbReference>
<feature type="compositionally biased region" description="Basic and acidic residues" evidence="1">
    <location>
        <begin position="104"/>
        <end position="124"/>
    </location>
</feature>
<dbReference type="Proteomes" id="UP000265515">
    <property type="component" value="Unassembled WGS sequence"/>
</dbReference>
<feature type="compositionally biased region" description="Acidic residues" evidence="1">
    <location>
        <begin position="93"/>
        <end position="103"/>
    </location>
</feature>
<evidence type="ECO:0000313" key="3">
    <source>
        <dbReference type="EMBL" id="GBG91154.1"/>
    </source>
</evidence>
<evidence type="ECO:0000313" key="4">
    <source>
        <dbReference type="Proteomes" id="UP000265515"/>
    </source>
</evidence>
<name>A0A388M993_CHABU</name>
<sequence>MECKLCGRGFQGSQSKAAQHFTIKNNCSKVTAEQLAEIWNKTNYSFDHSHHRKILDFLRSRGFRDNRNTSGREQAREEEYDDSDDERRAVEGGGDDSDSDSQDMEARREAERARGKMRGDKAVDEDSNPNEHDDDDDDDDDEGADIGASLDGGLMVAGRRGQEGAVKAIKVAAQSKKRKRKATTPAPPLPKKGKVLRQTSMMETFDPVWQREFSNEFLQWWTVQRDSDVQETVEVVVERWKDVFDKFGVENVNAICTDSTSMYVAASKLLAKEEVKYSRISWLPCAVHVCNLFLSDIAKDGIRGKLGKREGTIIRARAVVRFIREHGAALSLYRRFSAAHPSSASAVAASSNAASPSSQRRGRKFVYPAQTRFATYYLMLERLLDRHRALESLMMSDDWLRTAWRRSIFLQARWVRHQVQKATFSEHVEDIVELMTPVMQLLRRLDRGGRVMTRMWSWALAMVDRVVRARLNRTSTEELNIVFQACQAWCHTFSSRTASGDRKTNRLSRRILIVIAINKIN</sequence>
<protein>
    <recommendedName>
        <fullName evidence="2">DUF659 domain-containing protein</fullName>
    </recommendedName>
</protein>
<dbReference type="InterPro" id="IPR007021">
    <property type="entry name" value="DUF659"/>
</dbReference>
<feature type="region of interest" description="Disordered" evidence="1">
    <location>
        <begin position="63"/>
        <end position="151"/>
    </location>
</feature>
<evidence type="ECO:0000259" key="2">
    <source>
        <dbReference type="Pfam" id="PF04937"/>
    </source>
</evidence>
<accession>A0A388M993</accession>
<reference evidence="3 4" key="1">
    <citation type="journal article" date="2018" name="Cell">
        <title>The Chara Genome: Secondary Complexity and Implications for Plant Terrestrialization.</title>
        <authorList>
            <person name="Nishiyama T."/>
            <person name="Sakayama H."/>
            <person name="Vries J.D."/>
            <person name="Buschmann H."/>
            <person name="Saint-Marcoux D."/>
            <person name="Ullrich K.K."/>
            <person name="Haas F.B."/>
            <person name="Vanderstraeten L."/>
            <person name="Becker D."/>
            <person name="Lang D."/>
            <person name="Vosolsobe S."/>
            <person name="Rombauts S."/>
            <person name="Wilhelmsson P.K.I."/>
            <person name="Janitza P."/>
            <person name="Kern R."/>
            <person name="Heyl A."/>
            <person name="Rumpler F."/>
            <person name="Villalobos L.I.A.C."/>
            <person name="Clay J.M."/>
            <person name="Skokan R."/>
            <person name="Toyoda A."/>
            <person name="Suzuki Y."/>
            <person name="Kagoshima H."/>
            <person name="Schijlen E."/>
            <person name="Tajeshwar N."/>
            <person name="Catarino B."/>
            <person name="Hetherington A.J."/>
            <person name="Saltykova A."/>
            <person name="Bonnot C."/>
            <person name="Breuninger H."/>
            <person name="Symeonidi A."/>
            <person name="Radhakrishnan G.V."/>
            <person name="Van Nieuwerburgh F."/>
            <person name="Deforce D."/>
            <person name="Chang C."/>
            <person name="Karol K.G."/>
            <person name="Hedrich R."/>
            <person name="Ulvskov P."/>
            <person name="Glockner G."/>
            <person name="Delwiche C.F."/>
            <person name="Petrasek J."/>
            <person name="Van de Peer Y."/>
            <person name="Friml J."/>
            <person name="Beilby M."/>
            <person name="Dolan L."/>
            <person name="Kohara Y."/>
            <person name="Sugano S."/>
            <person name="Fujiyama A."/>
            <person name="Delaux P.-M."/>
            <person name="Quint M."/>
            <person name="TheiBen G."/>
            <person name="Hagemann M."/>
            <person name="Harholt J."/>
            <person name="Dunand C."/>
            <person name="Zachgo S."/>
            <person name="Langdale J."/>
            <person name="Maumus F."/>
            <person name="Straeten D.V.D."/>
            <person name="Gould S.B."/>
            <person name="Rensing S.A."/>
        </authorList>
    </citation>
    <scope>NUCLEOTIDE SEQUENCE [LARGE SCALE GENOMIC DNA]</scope>
    <source>
        <strain evidence="3 4">S276</strain>
    </source>
</reference>
<dbReference type="SUPFAM" id="SSF53098">
    <property type="entry name" value="Ribonuclease H-like"/>
    <property type="match status" value="1"/>
</dbReference>
<feature type="compositionally biased region" description="Acidic residues" evidence="1">
    <location>
        <begin position="125"/>
        <end position="144"/>
    </location>
</feature>
<keyword evidence="4" id="KW-1185">Reference proteome</keyword>
<proteinExistence type="predicted"/>
<gene>
    <name evidence="3" type="ORF">CBR_g52035</name>
</gene>
<feature type="region of interest" description="Disordered" evidence="1">
    <location>
        <begin position="172"/>
        <end position="193"/>
    </location>
</feature>
<dbReference type="AlphaFoldDB" id="A0A388M993"/>
<dbReference type="Pfam" id="PF04937">
    <property type="entry name" value="DUF659"/>
    <property type="match status" value="1"/>
</dbReference>
<organism evidence="3 4">
    <name type="scientific">Chara braunii</name>
    <name type="common">Braun's stonewort</name>
    <dbReference type="NCBI Taxonomy" id="69332"/>
    <lineage>
        <taxon>Eukaryota</taxon>
        <taxon>Viridiplantae</taxon>
        <taxon>Streptophyta</taxon>
        <taxon>Charophyceae</taxon>
        <taxon>Charales</taxon>
        <taxon>Characeae</taxon>
        <taxon>Chara</taxon>
    </lineage>
</organism>
<dbReference type="PANTHER" id="PTHR32166:SF123">
    <property type="entry name" value="BED-TYPE DOMAIN-CONTAINING PROTEIN"/>
    <property type="match status" value="1"/>
</dbReference>
<feature type="domain" description="DUF659" evidence="2">
    <location>
        <begin position="227"/>
        <end position="299"/>
    </location>
</feature>
<comment type="caution">
    <text evidence="3">The sequence shown here is derived from an EMBL/GenBank/DDBJ whole genome shotgun (WGS) entry which is preliminary data.</text>
</comment>
<dbReference type="OrthoDB" id="2017576at2759"/>
<dbReference type="EMBL" id="BFEA01000877">
    <property type="protein sequence ID" value="GBG91154.1"/>
    <property type="molecule type" value="Genomic_DNA"/>
</dbReference>
<dbReference type="PANTHER" id="PTHR32166">
    <property type="entry name" value="OSJNBA0013A04.12 PROTEIN"/>
    <property type="match status" value="1"/>
</dbReference>